<gene>
    <name evidence="2" type="ORF">GRAN_2307</name>
</gene>
<evidence type="ECO:0000259" key="1">
    <source>
        <dbReference type="Pfam" id="PF05368"/>
    </source>
</evidence>
<feature type="domain" description="NmrA-like" evidence="1">
    <location>
        <begin position="2"/>
        <end position="248"/>
    </location>
</feature>
<dbReference type="Pfam" id="PF05368">
    <property type="entry name" value="NmrA"/>
    <property type="match status" value="1"/>
</dbReference>
<dbReference type="Proteomes" id="UP000289437">
    <property type="component" value="Unassembled WGS sequence"/>
</dbReference>
<dbReference type="Gene3D" id="3.40.50.720">
    <property type="entry name" value="NAD(P)-binding Rossmann-like Domain"/>
    <property type="match status" value="1"/>
</dbReference>
<proteinExistence type="predicted"/>
<keyword evidence="3" id="KW-1185">Reference proteome</keyword>
<dbReference type="InterPro" id="IPR008030">
    <property type="entry name" value="NmrA-like"/>
</dbReference>
<protein>
    <submittedName>
        <fullName evidence="2">Oxidoreductase</fullName>
    </submittedName>
</protein>
<dbReference type="EMBL" id="RDSM01000002">
    <property type="protein sequence ID" value="RXH55450.1"/>
    <property type="molecule type" value="Genomic_DNA"/>
</dbReference>
<evidence type="ECO:0000313" key="3">
    <source>
        <dbReference type="Proteomes" id="UP000289437"/>
    </source>
</evidence>
<dbReference type="SUPFAM" id="SSF51735">
    <property type="entry name" value="NAD(P)-binding Rossmann-fold domains"/>
    <property type="match status" value="1"/>
</dbReference>
<reference evidence="3" key="2">
    <citation type="submission" date="2019-02" db="EMBL/GenBank/DDBJ databases">
        <title>Granulicella sibirica sp. nov., a psychrotolerant acidobacterium isolated from an organic soil layer in forested tundra, West Siberia.</title>
        <authorList>
            <person name="Oshkin I.Y."/>
            <person name="Kulichevskaya I.S."/>
            <person name="Rijpstra W.I.C."/>
            <person name="Sinninghe Damste J.S."/>
            <person name="Rakitin A.L."/>
            <person name="Ravin N.V."/>
            <person name="Dedysh S.N."/>
        </authorList>
    </citation>
    <scope>NUCLEOTIDE SEQUENCE [LARGE SCALE GENOMIC DNA]</scope>
    <source>
        <strain evidence="3">AF10</strain>
    </source>
</reference>
<dbReference type="AlphaFoldDB" id="A0A4Q0SZJ1"/>
<dbReference type="InterPro" id="IPR036291">
    <property type="entry name" value="NAD(P)-bd_dom_sf"/>
</dbReference>
<organism evidence="2 3">
    <name type="scientific">Granulicella sibirica</name>
    <dbReference type="NCBI Taxonomy" id="2479048"/>
    <lineage>
        <taxon>Bacteria</taxon>
        <taxon>Pseudomonadati</taxon>
        <taxon>Acidobacteriota</taxon>
        <taxon>Terriglobia</taxon>
        <taxon>Terriglobales</taxon>
        <taxon>Acidobacteriaceae</taxon>
        <taxon>Granulicella</taxon>
    </lineage>
</organism>
<reference evidence="2 3" key="1">
    <citation type="submission" date="2018-11" db="EMBL/GenBank/DDBJ databases">
        <authorList>
            <person name="Mardanov A.V."/>
            <person name="Ravin N.V."/>
            <person name="Dedysh S.N."/>
        </authorList>
    </citation>
    <scope>NUCLEOTIDE SEQUENCE [LARGE SCALE GENOMIC DNA]</scope>
    <source>
        <strain evidence="2 3">AF10</strain>
    </source>
</reference>
<dbReference type="Gene3D" id="3.90.25.10">
    <property type="entry name" value="UDP-galactose 4-epimerase, domain 1"/>
    <property type="match status" value="1"/>
</dbReference>
<evidence type="ECO:0000313" key="2">
    <source>
        <dbReference type="EMBL" id="RXH55450.1"/>
    </source>
</evidence>
<name>A0A4Q0SZJ1_9BACT</name>
<sequence>MRILAIGGTGNVGGNVVSELLKRGAAVRVLARKEPEASKAQAGVDVAIGDLLDPVSVEKAMDGVDKLFLLNAVVTDELTQALIAYGIAKRVGLKHITYLSVFKVDQFRDVPHFASKLAVEGALHEFGMPYTILRPAYYIQNDLGLRDALTKAGVYPMPLGTAGIAAADVRDIAEVAAISLTEEGHEGQTYDIVAPTPISGPGNAALWSKLLGKEIKYTGHDFDQWERGMRARMPSWSAYDLRMMFQGYFERGFASTETEVVRLTKLLGRTPHSYEDFATETAEAWKS</sequence>
<dbReference type="PANTHER" id="PTHR43162">
    <property type="match status" value="1"/>
</dbReference>
<comment type="caution">
    <text evidence="2">The sequence shown here is derived from an EMBL/GenBank/DDBJ whole genome shotgun (WGS) entry which is preliminary data.</text>
</comment>
<accession>A0A4Q0SZJ1</accession>
<dbReference type="PANTHER" id="PTHR43162:SF1">
    <property type="entry name" value="PRESTALK A DIFFERENTIATION PROTEIN A"/>
    <property type="match status" value="1"/>
</dbReference>
<dbReference type="OrthoDB" id="339107at2"/>
<dbReference type="InterPro" id="IPR051604">
    <property type="entry name" value="Ergot_Alk_Oxidoreductase"/>
</dbReference>
<dbReference type="RefSeq" id="WP_128913106.1">
    <property type="nucleotide sequence ID" value="NZ_RDSM01000002.1"/>
</dbReference>